<dbReference type="GO" id="GO:0035591">
    <property type="term" value="F:signaling adaptor activity"/>
    <property type="evidence" value="ECO:0007669"/>
    <property type="project" value="InterPro"/>
</dbReference>
<dbReference type="Gene3D" id="3.30.505.10">
    <property type="entry name" value="SH2 domain"/>
    <property type="match status" value="1"/>
</dbReference>
<organism evidence="5 6">
    <name type="scientific">Dreissena polymorpha</name>
    <name type="common">Zebra mussel</name>
    <name type="synonym">Mytilus polymorpha</name>
    <dbReference type="NCBI Taxonomy" id="45954"/>
    <lineage>
        <taxon>Eukaryota</taxon>
        <taxon>Metazoa</taxon>
        <taxon>Spiralia</taxon>
        <taxon>Lophotrochozoa</taxon>
        <taxon>Mollusca</taxon>
        <taxon>Bivalvia</taxon>
        <taxon>Autobranchia</taxon>
        <taxon>Heteroconchia</taxon>
        <taxon>Euheterodonta</taxon>
        <taxon>Imparidentia</taxon>
        <taxon>Neoheterodontei</taxon>
        <taxon>Myida</taxon>
        <taxon>Dreissenoidea</taxon>
        <taxon>Dreissenidae</taxon>
        <taxon>Dreissena</taxon>
    </lineage>
</organism>
<feature type="region of interest" description="Disordered" evidence="3">
    <location>
        <begin position="460"/>
        <end position="529"/>
    </location>
</feature>
<feature type="compositionally biased region" description="Polar residues" evidence="3">
    <location>
        <begin position="505"/>
        <end position="529"/>
    </location>
</feature>
<feature type="compositionally biased region" description="Gly residues" evidence="3">
    <location>
        <begin position="205"/>
        <end position="221"/>
    </location>
</feature>
<feature type="compositionally biased region" description="Low complexity" evidence="3">
    <location>
        <begin position="754"/>
        <end position="767"/>
    </location>
</feature>
<feature type="compositionally biased region" description="Basic and acidic residues" evidence="3">
    <location>
        <begin position="667"/>
        <end position="677"/>
    </location>
</feature>
<comment type="caution">
    <text evidence="5">The sequence shown here is derived from an EMBL/GenBank/DDBJ whole genome shotgun (WGS) entry which is preliminary data.</text>
</comment>
<dbReference type="PANTHER" id="PTHR16186:SF9">
    <property type="entry name" value="SH2 DOMAIN-CONTAINING PROTEIN"/>
    <property type="match status" value="1"/>
</dbReference>
<sequence>MSGDSLSLMSGTSGLTIRGRNNFCEGWVEHKEHTHSGVRYKKLWMLLEDNIIYIFSDNKPCSTNQIGNLTIDSRSTFKYLGPANDKSGYKFDLFAGKRLNRFKTRLRSELELWRGYIVGLSRGAVPKDLDLLPDQVSRIEEDVTLFHVGATRGGKYSPPSLGGDSGVIPDVSSLAGKHSVFSGGLGPDGVSVRTGVTGRSPGSRSGSGGSGETNSISGGGPTMVHRFYPDRFADQTPPSWFVKRCSRETAENVLRNADRLGYGNTLMRESTSHINNGSYVISKLIRDKRTGVVTFEHYEVIRVAGGYKVHVENEHNPMICLDDVMKYFHQTCGGGTLPLKTNDFRSLQLDASEPNYATKFPRRPLSMATQETGLAEPEPDYDRPAFRQPEHFNTYRGPPRDNPVDLRGIGTKYPRGVRHSVPSFDEMRLRHLEQETVQELDKAIEGAFQRDMDYVNVPTENLPPPKPHMQKSFSTGTTASYVNEDPETLHLPVAPPAPRHPIGSPASSGTKPLRSSQSFNTPPHSSTQKFVTTNMSTLQQNLASVTLRKTPSNQLQQNEEAQPRSIVSKSSAITSPRSPNSPSNFPQWNTQKKSPMSEKPDGSSSSAASSSENGSGSGTTSTGSHSTATSDSGVDVRKPGGVGTLLRKFEVKPETSGSPTVTKKEKRVQFETTRHNSVDASASEENTAFNTARNRRQSEPSVNASDKIHSKFEEYPNVTCGRLSVEFKNQLENLMKGATMPSMPKQRPSAQVLSPSTPQTPSSGQPRSRFDMPLPPVPKDSRDDHVYEPLPDIPPDDVTYYNDVGR</sequence>
<feature type="compositionally biased region" description="Low complexity" evidence="3">
    <location>
        <begin position="193"/>
        <end position="204"/>
    </location>
</feature>
<dbReference type="Pfam" id="PF00017">
    <property type="entry name" value="SH2"/>
    <property type="match status" value="1"/>
</dbReference>
<protein>
    <recommendedName>
        <fullName evidence="4">SH2 domain-containing protein</fullName>
    </recommendedName>
</protein>
<accession>A0A9D4HB34</accession>
<keyword evidence="1 2" id="KW-0727">SH2 domain</keyword>
<evidence type="ECO:0000313" key="6">
    <source>
        <dbReference type="Proteomes" id="UP000828390"/>
    </source>
</evidence>
<evidence type="ECO:0000256" key="3">
    <source>
        <dbReference type="SAM" id="MobiDB-lite"/>
    </source>
</evidence>
<evidence type="ECO:0000256" key="2">
    <source>
        <dbReference type="PROSITE-ProRule" id="PRU00191"/>
    </source>
</evidence>
<evidence type="ECO:0000259" key="4">
    <source>
        <dbReference type="PROSITE" id="PS50001"/>
    </source>
</evidence>
<dbReference type="AlphaFoldDB" id="A0A9D4HB34"/>
<dbReference type="PROSITE" id="PS50001">
    <property type="entry name" value="SH2"/>
    <property type="match status" value="1"/>
</dbReference>
<gene>
    <name evidence="5" type="ORF">DPMN_103413</name>
</gene>
<feature type="compositionally biased region" description="Low complexity" evidence="3">
    <location>
        <begin position="602"/>
        <end position="633"/>
    </location>
</feature>
<dbReference type="SUPFAM" id="SSF55550">
    <property type="entry name" value="SH2 domain"/>
    <property type="match status" value="1"/>
</dbReference>
<feature type="domain" description="SH2" evidence="4">
    <location>
        <begin position="240"/>
        <end position="330"/>
    </location>
</feature>
<name>A0A9D4HB34_DREPO</name>
<feature type="compositionally biased region" description="Polar residues" evidence="3">
    <location>
        <begin position="551"/>
        <end position="574"/>
    </location>
</feature>
<dbReference type="InterPro" id="IPR039111">
    <property type="entry name" value="STAP1/STAP2"/>
</dbReference>
<reference evidence="5" key="1">
    <citation type="journal article" date="2019" name="bioRxiv">
        <title>The Genome of the Zebra Mussel, Dreissena polymorpha: A Resource for Invasive Species Research.</title>
        <authorList>
            <person name="McCartney M.A."/>
            <person name="Auch B."/>
            <person name="Kono T."/>
            <person name="Mallez S."/>
            <person name="Zhang Y."/>
            <person name="Obille A."/>
            <person name="Becker A."/>
            <person name="Abrahante J.E."/>
            <person name="Garbe J."/>
            <person name="Badalamenti J.P."/>
            <person name="Herman A."/>
            <person name="Mangelson H."/>
            <person name="Liachko I."/>
            <person name="Sullivan S."/>
            <person name="Sone E.D."/>
            <person name="Koren S."/>
            <person name="Silverstein K.A.T."/>
            <person name="Beckman K.B."/>
            <person name="Gohl D.M."/>
        </authorList>
    </citation>
    <scope>NUCLEOTIDE SEQUENCE</scope>
    <source>
        <strain evidence="5">Duluth1</strain>
        <tissue evidence="5">Whole animal</tissue>
    </source>
</reference>
<dbReference type="SUPFAM" id="SSF50729">
    <property type="entry name" value="PH domain-like"/>
    <property type="match status" value="1"/>
</dbReference>
<dbReference type="Gene3D" id="2.30.29.30">
    <property type="entry name" value="Pleckstrin-homology domain (PH domain)/Phosphotyrosine-binding domain (PTB)"/>
    <property type="match status" value="1"/>
</dbReference>
<dbReference type="PANTHER" id="PTHR16186">
    <property type="entry name" value="SIGNAL-TRANSDUCING ADAPTOR PROTEIN-RELATED"/>
    <property type="match status" value="1"/>
</dbReference>
<reference evidence="5" key="2">
    <citation type="submission" date="2020-11" db="EMBL/GenBank/DDBJ databases">
        <authorList>
            <person name="McCartney M.A."/>
            <person name="Auch B."/>
            <person name="Kono T."/>
            <person name="Mallez S."/>
            <person name="Becker A."/>
            <person name="Gohl D.M."/>
            <person name="Silverstein K.A.T."/>
            <person name="Koren S."/>
            <person name="Bechman K.B."/>
            <person name="Herman A."/>
            <person name="Abrahante J.E."/>
            <person name="Garbe J."/>
        </authorList>
    </citation>
    <scope>NUCLEOTIDE SEQUENCE</scope>
    <source>
        <strain evidence="5">Duluth1</strain>
        <tissue evidence="5">Whole animal</tissue>
    </source>
</reference>
<evidence type="ECO:0000313" key="5">
    <source>
        <dbReference type="EMBL" id="KAH3830174.1"/>
    </source>
</evidence>
<proteinExistence type="predicted"/>
<feature type="compositionally biased region" description="Low complexity" evidence="3">
    <location>
        <begin position="575"/>
        <end position="586"/>
    </location>
</feature>
<dbReference type="InterPro" id="IPR000980">
    <property type="entry name" value="SH2"/>
</dbReference>
<feature type="compositionally biased region" description="Polar residues" evidence="3">
    <location>
        <begin position="471"/>
        <end position="481"/>
    </location>
</feature>
<dbReference type="InterPro" id="IPR011993">
    <property type="entry name" value="PH-like_dom_sf"/>
</dbReference>
<dbReference type="Proteomes" id="UP000828390">
    <property type="component" value="Unassembled WGS sequence"/>
</dbReference>
<evidence type="ECO:0000256" key="1">
    <source>
        <dbReference type="ARBA" id="ARBA00022999"/>
    </source>
</evidence>
<dbReference type="EMBL" id="JAIWYP010000004">
    <property type="protein sequence ID" value="KAH3830174.1"/>
    <property type="molecule type" value="Genomic_DNA"/>
</dbReference>
<feature type="compositionally biased region" description="Polar residues" evidence="3">
    <location>
        <begin position="678"/>
        <end position="692"/>
    </location>
</feature>
<feature type="region of interest" description="Disordered" evidence="3">
    <location>
        <begin position="551"/>
        <end position="712"/>
    </location>
</feature>
<dbReference type="InterPro" id="IPR036860">
    <property type="entry name" value="SH2_dom_sf"/>
</dbReference>
<feature type="region of interest" description="Disordered" evidence="3">
    <location>
        <begin position="185"/>
        <end position="221"/>
    </location>
</feature>
<keyword evidence="6" id="KW-1185">Reference proteome</keyword>
<feature type="region of interest" description="Disordered" evidence="3">
    <location>
        <begin position="735"/>
        <end position="806"/>
    </location>
</feature>